<protein>
    <recommendedName>
        <fullName evidence="3">Putative zinc-finger domain-containing protein</fullName>
    </recommendedName>
</protein>
<reference evidence="5" key="1">
    <citation type="journal article" date="2019" name="Int. J. Syst. Evol. Microbiol.">
        <title>The Global Catalogue of Microorganisms (GCM) 10K type strain sequencing project: providing services to taxonomists for standard genome sequencing and annotation.</title>
        <authorList>
            <consortium name="The Broad Institute Genomics Platform"/>
            <consortium name="The Broad Institute Genome Sequencing Center for Infectious Disease"/>
            <person name="Wu L."/>
            <person name="Ma J."/>
        </authorList>
    </citation>
    <scope>NUCLEOTIDE SEQUENCE [LARGE SCALE GENOMIC DNA]</scope>
    <source>
        <strain evidence="5">JCM 4087</strain>
    </source>
</reference>
<dbReference type="InterPro" id="IPR027383">
    <property type="entry name" value="Znf_put"/>
</dbReference>
<dbReference type="Proteomes" id="UP001501102">
    <property type="component" value="Unassembled WGS sequence"/>
</dbReference>
<comment type="caution">
    <text evidence="4">The sequence shown here is derived from an EMBL/GenBank/DDBJ whole genome shotgun (WGS) entry which is preliminary data.</text>
</comment>
<keyword evidence="1" id="KW-0805">Transcription regulation</keyword>
<evidence type="ECO:0000313" key="5">
    <source>
        <dbReference type="Proteomes" id="UP001501102"/>
    </source>
</evidence>
<evidence type="ECO:0000256" key="2">
    <source>
        <dbReference type="ARBA" id="ARBA00023163"/>
    </source>
</evidence>
<organism evidence="4 5">
    <name type="scientific">Streptomyces thioluteus</name>
    <dbReference type="NCBI Taxonomy" id="66431"/>
    <lineage>
        <taxon>Bacteria</taxon>
        <taxon>Bacillati</taxon>
        <taxon>Actinomycetota</taxon>
        <taxon>Actinomycetes</taxon>
        <taxon>Kitasatosporales</taxon>
        <taxon>Streptomycetaceae</taxon>
        <taxon>Streptomyces</taxon>
    </lineage>
</organism>
<dbReference type="EMBL" id="BAAAXZ010000095">
    <property type="protein sequence ID" value="GAA2928058.1"/>
    <property type="molecule type" value="Genomic_DNA"/>
</dbReference>
<name>A0ABP6JBL0_STRTU</name>
<accession>A0ABP6JBL0</accession>
<evidence type="ECO:0000256" key="1">
    <source>
        <dbReference type="ARBA" id="ARBA00023015"/>
    </source>
</evidence>
<evidence type="ECO:0000313" key="4">
    <source>
        <dbReference type="EMBL" id="GAA2928058.1"/>
    </source>
</evidence>
<gene>
    <name evidence="4" type="ORF">GCM10020221_24990</name>
</gene>
<proteinExistence type="predicted"/>
<feature type="domain" description="Putative zinc-finger" evidence="3">
    <location>
        <begin position="1"/>
        <end position="29"/>
    </location>
</feature>
<evidence type="ECO:0000259" key="3">
    <source>
        <dbReference type="Pfam" id="PF13490"/>
    </source>
</evidence>
<dbReference type="Pfam" id="PF13490">
    <property type="entry name" value="zf-HC2"/>
    <property type="match status" value="1"/>
</dbReference>
<keyword evidence="5" id="KW-1185">Reference proteome</keyword>
<dbReference type="Gene3D" id="1.10.10.1320">
    <property type="entry name" value="Anti-sigma factor, zinc-finger domain"/>
    <property type="match status" value="1"/>
</dbReference>
<dbReference type="RefSeq" id="WP_425586004.1">
    <property type="nucleotide sequence ID" value="NZ_BAAAXZ010000095.1"/>
</dbReference>
<dbReference type="InterPro" id="IPR041916">
    <property type="entry name" value="Anti_sigma_zinc_sf"/>
</dbReference>
<sequence>MSARIDGEEPPPGVRAAAVETHLRGCPECGRWGERARRLKALAAVLDLG</sequence>
<keyword evidence="2" id="KW-0804">Transcription</keyword>